<gene>
    <name evidence="2" type="ORF">ACFSJU_16845</name>
</gene>
<keyword evidence="1" id="KW-0812">Transmembrane</keyword>
<proteinExistence type="predicted"/>
<comment type="caution">
    <text evidence="2">The sequence shown here is derived from an EMBL/GenBank/DDBJ whole genome shotgun (WGS) entry which is preliminary data.</text>
</comment>
<reference evidence="3" key="1">
    <citation type="journal article" date="2019" name="Int. J. Syst. Evol. Microbiol.">
        <title>The Global Catalogue of Microorganisms (GCM) 10K type strain sequencing project: providing services to taxonomists for standard genome sequencing and annotation.</title>
        <authorList>
            <consortium name="The Broad Institute Genomics Platform"/>
            <consortium name="The Broad Institute Genome Sequencing Center for Infectious Disease"/>
            <person name="Wu L."/>
            <person name="Ma J."/>
        </authorList>
    </citation>
    <scope>NUCLEOTIDE SEQUENCE [LARGE SCALE GENOMIC DNA]</scope>
    <source>
        <strain evidence="3">KCTC 42217</strain>
    </source>
</reference>
<dbReference type="Proteomes" id="UP001597387">
    <property type="component" value="Unassembled WGS sequence"/>
</dbReference>
<keyword evidence="3" id="KW-1185">Reference proteome</keyword>
<evidence type="ECO:0000313" key="3">
    <source>
        <dbReference type="Proteomes" id="UP001597387"/>
    </source>
</evidence>
<organism evidence="2 3">
    <name type="scientific">Paradesertivirga mongoliensis</name>
    <dbReference type="NCBI Taxonomy" id="2100740"/>
    <lineage>
        <taxon>Bacteria</taxon>
        <taxon>Pseudomonadati</taxon>
        <taxon>Bacteroidota</taxon>
        <taxon>Sphingobacteriia</taxon>
        <taxon>Sphingobacteriales</taxon>
        <taxon>Sphingobacteriaceae</taxon>
        <taxon>Paradesertivirga</taxon>
    </lineage>
</organism>
<evidence type="ECO:0000313" key="2">
    <source>
        <dbReference type="EMBL" id="MFD2164079.1"/>
    </source>
</evidence>
<name>A0ABW4ZR52_9SPHI</name>
<dbReference type="RefSeq" id="WP_255904609.1">
    <property type="nucleotide sequence ID" value="NZ_JAFMZO010000004.1"/>
</dbReference>
<accession>A0ABW4ZR52</accession>
<sequence>MKDFDALKDIWHSQLAAPRLSYEDILKGIRKSKASFANKLLVETIGMFFAIVLFALIWLDSSSMMWTTHLSLLIFLVCCLYYLFVQVRDYRSISNSEHLLKEPEEYISYLKDYRRKRYALNTRKYTVYSIFIGIAFGLYFVEIYFSSPLWHTIAGIVAIALWFIICWYLMKTYIRREQERLTGMIEKLERLEKQFSTEHN</sequence>
<feature type="transmembrane region" description="Helical" evidence="1">
    <location>
        <begin position="65"/>
        <end position="84"/>
    </location>
</feature>
<keyword evidence="1" id="KW-0472">Membrane</keyword>
<feature type="transmembrane region" description="Helical" evidence="1">
    <location>
        <begin position="125"/>
        <end position="145"/>
    </location>
</feature>
<keyword evidence="1" id="KW-1133">Transmembrane helix</keyword>
<evidence type="ECO:0000256" key="1">
    <source>
        <dbReference type="SAM" id="Phobius"/>
    </source>
</evidence>
<feature type="transmembrane region" description="Helical" evidence="1">
    <location>
        <begin position="151"/>
        <end position="170"/>
    </location>
</feature>
<feature type="transmembrane region" description="Helical" evidence="1">
    <location>
        <begin position="40"/>
        <end position="59"/>
    </location>
</feature>
<dbReference type="EMBL" id="JBHUHZ010000003">
    <property type="protein sequence ID" value="MFD2164079.1"/>
    <property type="molecule type" value="Genomic_DNA"/>
</dbReference>
<protein>
    <submittedName>
        <fullName evidence="2">Uncharacterized protein</fullName>
    </submittedName>
</protein>